<dbReference type="OrthoDB" id="416454at2759"/>
<dbReference type="Pfam" id="PF03372">
    <property type="entry name" value="Exo_endo_phos"/>
    <property type="match status" value="1"/>
</dbReference>
<evidence type="ECO:0000259" key="2">
    <source>
        <dbReference type="Pfam" id="PF03372"/>
    </source>
</evidence>
<feature type="domain" description="Endonuclease/exonuclease/phosphatase" evidence="2">
    <location>
        <begin position="21"/>
        <end position="106"/>
    </location>
</feature>
<gene>
    <name evidence="3" type="primary">jg10097</name>
    <name evidence="3" type="ORF">PAEG_LOCUS24957</name>
</gene>
<dbReference type="Proteomes" id="UP000838756">
    <property type="component" value="Unassembled WGS sequence"/>
</dbReference>
<comment type="caution">
    <text evidence="3">The sequence shown here is derived from an EMBL/GenBank/DDBJ whole genome shotgun (WGS) entry which is preliminary data.</text>
</comment>
<feature type="chain" id="PRO_5035786665" evidence="1">
    <location>
        <begin position="20"/>
        <end position="151"/>
    </location>
</feature>
<accession>A0A8S4SGT7</accession>
<dbReference type="SUPFAM" id="SSF56219">
    <property type="entry name" value="DNase I-like"/>
    <property type="match status" value="1"/>
</dbReference>
<dbReference type="GO" id="GO:0003824">
    <property type="term" value="F:catalytic activity"/>
    <property type="evidence" value="ECO:0007669"/>
    <property type="project" value="InterPro"/>
</dbReference>
<keyword evidence="4" id="KW-1185">Reference proteome</keyword>
<feature type="signal peptide" evidence="1">
    <location>
        <begin position="1"/>
        <end position="19"/>
    </location>
</feature>
<dbReference type="EMBL" id="CAKXAJ010026282">
    <property type="protein sequence ID" value="CAH2265565.1"/>
    <property type="molecule type" value="Genomic_DNA"/>
</dbReference>
<dbReference type="InterPro" id="IPR005135">
    <property type="entry name" value="Endo/exonuclease/phosphatase"/>
</dbReference>
<evidence type="ECO:0000313" key="4">
    <source>
        <dbReference type="Proteomes" id="UP000838756"/>
    </source>
</evidence>
<proteinExistence type="predicted"/>
<evidence type="ECO:0000256" key="1">
    <source>
        <dbReference type="SAM" id="SignalP"/>
    </source>
</evidence>
<reference evidence="3" key="1">
    <citation type="submission" date="2022-03" db="EMBL/GenBank/DDBJ databases">
        <authorList>
            <person name="Lindestad O."/>
        </authorList>
    </citation>
    <scope>NUCLEOTIDE SEQUENCE</scope>
</reference>
<protein>
    <submittedName>
        <fullName evidence="3">Jg10097 protein</fullName>
    </submittedName>
</protein>
<sequence>MHILIVASLAAAIFKGSLTTKHDEFAVTLQSHSPDILAINETWLKAGEEARAPNIQGYKLIHLPRPTEVSSRGGGVGFYVKRGFRVRKCAHPSGLAEVEQMWISLSINLHNILIGTAYRPPWLDIDKFFDALTDRAGLEKFDGLHKLLRTL</sequence>
<dbReference type="Gene3D" id="3.60.10.10">
    <property type="entry name" value="Endonuclease/exonuclease/phosphatase"/>
    <property type="match status" value="1"/>
</dbReference>
<dbReference type="AlphaFoldDB" id="A0A8S4SGT7"/>
<dbReference type="InterPro" id="IPR036691">
    <property type="entry name" value="Endo/exonu/phosph_ase_sf"/>
</dbReference>
<keyword evidence="1" id="KW-0732">Signal</keyword>
<name>A0A8S4SGT7_9NEOP</name>
<organism evidence="3 4">
    <name type="scientific">Pararge aegeria aegeria</name>
    <dbReference type="NCBI Taxonomy" id="348720"/>
    <lineage>
        <taxon>Eukaryota</taxon>
        <taxon>Metazoa</taxon>
        <taxon>Ecdysozoa</taxon>
        <taxon>Arthropoda</taxon>
        <taxon>Hexapoda</taxon>
        <taxon>Insecta</taxon>
        <taxon>Pterygota</taxon>
        <taxon>Neoptera</taxon>
        <taxon>Endopterygota</taxon>
        <taxon>Lepidoptera</taxon>
        <taxon>Glossata</taxon>
        <taxon>Ditrysia</taxon>
        <taxon>Papilionoidea</taxon>
        <taxon>Nymphalidae</taxon>
        <taxon>Satyrinae</taxon>
        <taxon>Satyrini</taxon>
        <taxon>Parargina</taxon>
        <taxon>Pararge</taxon>
    </lineage>
</organism>
<evidence type="ECO:0000313" key="3">
    <source>
        <dbReference type="EMBL" id="CAH2265565.1"/>
    </source>
</evidence>